<reference evidence="1" key="1">
    <citation type="journal article" date="2019" name="bioRxiv">
        <title>The Genome of the Zebra Mussel, Dreissena polymorpha: A Resource for Invasive Species Research.</title>
        <authorList>
            <person name="McCartney M.A."/>
            <person name="Auch B."/>
            <person name="Kono T."/>
            <person name="Mallez S."/>
            <person name="Zhang Y."/>
            <person name="Obille A."/>
            <person name="Becker A."/>
            <person name="Abrahante J.E."/>
            <person name="Garbe J."/>
            <person name="Badalamenti J.P."/>
            <person name="Herman A."/>
            <person name="Mangelson H."/>
            <person name="Liachko I."/>
            <person name="Sullivan S."/>
            <person name="Sone E.D."/>
            <person name="Koren S."/>
            <person name="Silverstein K.A.T."/>
            <person name="Beckman K.B."/>
            <person name="Gohl D.M."/>
        </authorList>
    </citation>
    <scope>NUCLEOTIDE SEQUENCE</scope>
    <source>
        <strain evidence="1">Duluth1</strain>
        <tissue evidence="1">Whole animal</tissue>
    </source>
</reference>
<dbReference type="Proteomes" id="UP000828390">
    <property type="component" value="Unassembled WGS sequence"/>
</dbReference>
<accession>A0A9D4ERM9</accession>
<sequence>MGGADFGQRFRPEYRGSCPMKIMEVSQVGDTQYAQRAWETVLGFGSTVASREVI</sequence>
<comment type="caution">
    <text evidence="1">The sequence shown here is derived from an EMBL/GenBank/DDBJ whole genome shotgun (WGS) entry which is preliminary data.</text>
</comment>
<keyword evidence="2" id="KW-1185">Reference proteome</keyword>
<organism evidence="1 2">
    <name type="scientific">Dreissena polymorpha</name>
    <name type="common">Zebra mussel</name>
    <name type="synonym">Mytilus polymorpha</name>
    <dbReference type="NCBI Taxonomy" id="45954"/>
    <lineage>
        <taxon>Eukaryota</taxon>
        <taxon>Metazoa</taxon>
        <taxon>Spiralia</taxon>
        <taxon>Lophotrochozoa</taxon>
        <taxon>Mollusca</taxon>
        <taxon>Bivalvia</taxon>
        <taxon>Autobranchia</taxon>
        <taxon>Heteroconchia</taxon>
        <taxon>Euheterodonta</taxon>
        <taxon>Imparidentia</taxon>
        <taxon>Neoheterodontei</taxon>
        <taxon>Myida</taxon>
        <taxon>Dreissenoidea</taxon>
        <taxon>Dreissenidae</taxon>
        <taxon>Dreissena</taxon>
    </lineage>
</organism>
<protein>
    <submittedName>
        <fullName evidence="1">Uncharacterized protein</fullName>
    </submittedName>
</protein>
<evidence type="ECO:0000313" key="2">
    <source>
        <dbReference type="Proteomes" id="UP000828390"/>
    </source>
</evidence>
<reference evidence="1" key="2">
    <citation type="submission" date="2020-11" db="EMBL/GenBank/DDBJ databases">
        <authorList>
            <person name="McCartney M.A."/>
            <person name="Auch B."/>
            <person name="Kono T."/>
            <person name="Mallez S."/>
            <person name="Becker A."/>
            <person name="Gohl D.M."/>
            <person name="Silverstein K.A.T."/>
            <person name="Koren S."/>
            <person name="Bechman K.B."/>
            <person name="Herman A."/>
            <person name="Abrahante J.E."/>
            <person name="Garbe J."/>
        </authorList>
    </citation>
    <scope>NUCLEOTIDE SEQUENCE</scope>
    <source>
        <strain evidence="1">Duluth1</strain>
        <tissue evidence="1">Whole animal</tissue>
    </source>
</reference>
<gene>
    <name evidence="1" type="ORF">DPMN_163196</name>
</gene>
<dbReference type="AlphaFoldDB" id="A0A9D4ERM9"/>
<dbReference type="EMBL" id="JAIWYP010000008">
    <property type="protein sequence ID" value="KAH3785112.1"/>
    <property type="molecule type" value="Genomic_DNA"/>
</dbReference>
<evidence type="ECO:0000313" key="1">
    <source>
        <dbReference type="EMBL" id="KAH3785112.1"/>
    </source>
</evidence>
<name>A0A9D4ERM9_DREPO</name>
<proteinExistence type="predicted"/>